<sequence length="129" mass="14581">MKVVMSVLLSGLLVCGSVSANEVDMEKTMKQMALSFKQAKEAQSVAEMTVAIASFEAQVQLAQQAKFAPEKAQLYQQGLKELALEVEQTQLLLEKHDFAAAQQQLQKLDELRKQYHKHRKPSFWQLIFG</sequence>
<dbReference type="OrthoDB" id="5917034at2"/>
<evidence type="ECO:0000256" key="2">
    <source>
        <dbReference type="ARBA" id="ARBA00022729"/>
    </source>
</evidence>
<comment type="caution">
    <text evidence="4">The sequence shown here is derived from an EMBL/GenBank/DDBJ whole genome shotgun (WGS) entry which is preliminary data.</text>
</comment>
<gene>
    <name evidence="4" type="ORF">EIK76_14105</name>
</gene>
<name>A0A3P3QEM0_9GAMM</name>
<dbReference type="RefSeq" id="WP_046518532.1">
    <property type="nucleotide sequence ID" value="NZ_LAVS01000002.1"/>
</dbReference>
<reference evidence="4 5" key="1">
    <citation type="submission" date="2018-11" db="EMBL/GenBank/DDBJ databases">
        <title>Draft genome analysis of Rheinheimera mesophila isolated from an industrial waste site.</title>
        <authorList>
            <person name="Yu Q."/>
            <person name="Qi Y."/>
            <person name="Zhang H."/>
            <person name="Lu Y."/>
            <person name="Pu J."/>
        </authorList>
    </citation>
    <scope>NUCLEOTIDE SEQUENCE [LARGE SCALE GENOMIC DNA]</scope>
    <source>
        <strain evidence="4 5">IITR13</strain>
    </source>
</reference>
<evidence type="ECO:0000313" key="4">
    <source>
        <dbReference type="EMBL" id="RRJ19581.1"/>
    </source>
</evidence>
<dbReference type="GO" id="GO:0009055">
    <property type="term" value="F:electron transfer activity"/>
    <property type="evidence" value="ECO:0007669"/>
    <property type="project" value="InterPro"/>
</dbReference>
<dbReference type="GO" id="GO:0020037">
    <property type="term" value="F:heme binding"/>
    <property type="evidence" value="ECO:0007669"/>
    <property type="project" value="InterPro"/>
</dbReference>
<accession>A0A3P3QEM0</accession>
<dbReference type="Pfam" id="PF07361">
    <property type="entry name" value="Cytochrom_B562"/>
    <property type="match status" value="1"/>
</dbReference>
<dbReference type="InterPro" id="IPR009155">
    <property type="entry name" value="Cyt_b562"/>
</dbReference>
<dbReference type="EMBL" id="RRCF01000004">
    <property type="protein sequence ID" value="RRJ19581.1"/>
    <property type="molecule type" value="Genomic_DNA"/>
</dbReference>
<dbReference type="GO" id="GO:0042597">
    <property type="term" value="C:periplasmic space"/>
    <property type="evidence" value="ECO:0007669"/>
    <property type="project" value="InterPro"/>
</dbReference>
<dbReference type="GO" id="GO:0005506">
    <property type="term" value="F:iron ion binding"/>
    <property type="evidence" value="ECO:0007669"/>
    <property type="project" value="InterPro"/>
</dbReference>
<dbReference type="Proteomes" id="UP000276260">
    <property type="component" value="Unassembled WGS sequence"/>
</dbReference>
<dbReference type="InterPro" id="IPR010980">
    <property type="entry name" value="Cyt_c/b562"/>
</dbReference>
<protein>
    <submittedName>
        <fullName evidence="4">Cytochrome b562 family protein</fullName>
    </submittedName>
</protein>
<keyword evidence="5" id="KW-1185">Reference proteome</keyword>
<evidence type="ECO:0000256" key="3">
    <source>
        <dbReference type="SAM" id="SignalP"/>
    </source>
</evidence>
<comment type="similarity">
    <text evidence="1">Belongs to the cytochrome b562 family.</text>
</comment>
<evidence type="ECO:0000256" key="1">
    <source>
        <dbReference type="ARBA" id="ARBA00005523"/>
    </source>
</evidence>
<feature type="signal peptide" evidence="3">
    <location>
        <begin position="1"/>
        <end position="20"/>
    </location>
</feature>
<dbReference type="SUPFAM" id="SSF47175">
    <property type="entry name" value="Cytochromes"/>
    <property type="match status" value="1"/>
</dbReference>
<proteinExistence type="inferred from homology"/>
<evidence type="ECO:0000313" key="5">
    <source>
        <dbReference type="Proteomes" id="UP000276260"/>
    </source>
</evidence>
<keyword evidence="2 3" id="KW-0732">Signal</keyword>
<dbReference type="GO" id="GO:0022900">
    <property type="term" value="P:electron transport chain"/>
    <property type="evidence" value="ECO:0007669"/>
    <property type="project" value="InterPro"/>
</dbReference>
<organism evidence="4 5">
    <name type="scientific">Rheinheimera mesophila</name>
    <dbReference type="NCBI Taxonomy" id="1547515"/>
    <lineage>
        <taxon>Bacteria</taxon>
        <taxon>Pseudomonadati</taxon>
        <taxon>Pseudomonadota</taxon>
        <taxon>Gammaproteobacteria</taxon>
        <taxon>Chromatiales</taxon>
        <taxon>Chromatiaceae</taxon>
        <taxon>Rheinheimera</taxon>
    </lineage>
</organism>
<dbReference type="Gene3D" id="1.20.120.10">
    <property type="entry name" value="Cytochrome c/b562"/>
    <property type="match status" value="1"/>
</dbReference>
<dbReference type="AlphaFoldDB" id="A0A3P3QEM0"/>
<feature type="chain" id="PRO_5018744711" evidence="3">
    <location>
        <begin position="21"/>
        <end position="129"/>
    </location>
</feature>